<dbReference type="GO" id="GO:0008803">
    <property type="term" value="F:bis(5'-nucleosyl)-tetraphosphatase (symmetrical) activity"/>
    <property type="evidence" value="ECO:0007669"/>
    <property type="project" value="UniProtKB-EC"/>
</dbReference>
<dbReference type="AlphaFoldDB" id="A0A363UQ89"/>
<dbReference type="Pfam" id="PF00149">
    <property type="entry name" value="Metallophos"/>
    <property type="match status" value="1"/>
</dbReference>
<dbReference type="NCBIfam" id="NF001204">
    <property type="entry name" value="PRK00166.1"/>
    <property type="match status" value="1"/>
</dbReference>
<evidence type="ECO:0000256" key="5">
    <source>
        <dbReference type="ARBA" id="ARBA00031248"/>
    </source>
</evidence>
<evidence type="ECO:0000256" key="8">
    <source>
        <dbReference type="ARBA" id="ARBA00049417"/>
    </source>
</evidence>
<evidence type="ECO:0000313" key="10">
    <source>
        <dbReference type="EMBL" id="PWN57652.1"/>
    </source>
</evidence>
<dbReference type="OrthoDB" id="9807890at2"/>
<evidence type="ECO:0000313" key="11">
    <source>
        <dbReference type="Proteomes" id="UP000251800"/>
    </source>
</evidence>
<evidence type="ECO:0000256" key="3">
    <source>
        <dbReference type="ARBA" id="ARBA00012506"/>
    </source>
</evidence>
<dbReference type="InterPro" id="IPR004843">
    <property type="entry name" value="Calcineurin-like_PHP"/>
</dbReference>
<evidence type="ECO:0000256" key="1">
    <source>
        <dbReference type="ARBA" id="ARBA00003413"/>
    </source>
</evidence>
<dbReference type="InterPro" id="IPR029052">
    <property type="entry name" value="Metallo-depent_PP-like"/>
</dbReference>
<keyword evidence="4" id="KW-0378">Hydrolase</keyword>
<comment type="function">
    <text evidence="1">Hydrolyzes diadenosine 5',5'''-P1,P4-tetraphosphate to yield ADP.</text>
</comment>
<dbReference type="PANTHER" id="PTHR40942">
    <property type="match status" value="1"/>
</dbReference>
<keyword evidence="11" id="KW-1185">Reference proteome</keyword>
<name>A0A363UQ89_9GAMM</name>
<organism evidence="10 11">
    <name type="scientific">Abyssibacter profundi</name>
    <dbReference type="NCBI Taxonomy" id="2182787"/>
    <lineage>
        <taxon>Bacteria</taxon>
        <taxon>Pseudomonadati</taxon>
        <taxon>Pseudomonadota</taxon>
        <taxon>Gammaproteobacteria</taxon>
        <taxon>Chromatiales</taxon>
        <taxon>Oceanococcaceae</taxon>
        <taxon>Abyssibacter</taxon>
    </lineage>
</organism>
<dbReference type="NCBIfam" id="TIGR00668">
    <property type="entry name" value="apaH"/>
    <property type="match status" value="1"/>
</dbReference>
<dbReference type="Gene3D" id="3.60.21.10">
    <property type="match status" value="1"/>
</dbReference>
<reference evidence="10 11" key="1">
    <citation type="submission" date="2018-05" db="EMBL/GenBank/DDBJ databases">
        <title>Abyssibacter profundi OUC007T gen. nov., sp. nov, a marine bacterium isolated from seawater of the Mariana Trench.</title>
        <authorList>
            <person name="Zhou S."/>
        </authorList>
    </citation>
    <scope>NUCLEOTIDE SEQUENCE [LARGE SCALE GENOMIC DNA]</scope>
    <source>
        <strain evidence="10 11">OUC007</strain>
    </source>
</reference>
<dbReference type="InterPro" id="IPR004617">
    <property type="entry name" value="ApaH"/>
</dbReference>
<dbReference type="Proteomes" id="UP000251800">
    <property type="component" value="Unassembled WGS sequence"/>
</dbReference>
<dbReference type="PANTHER" id="PTHR40942:SF4">
    <property type="entry name" value="CYTOCHROME C5"/>
    <property type="match status" value="1"/>
</dbReference>
<dbReference type="EMBL" id="QEQK01000001">
    <property type="protein sequence ID" value="PWN57652.1"/>
    <property type="molecule type" value="Genomic_DNA"/>
</dbReference>
<evidence type="ECO:0000256" key="6">
    <source>
        <dbReference type="ARBA" id="ARBA00032248"/>
    </source>
</evidence>
<evidence type="ECO:0000256" key="7">
    <source>
        <dbReference type="ARBA" id="ARBA00033210"/>
    </source>
</evidence>
<dbReference type="SUPFAM" id="SSF56300">
    <property type="entry name" value="Metallo-dependent phosphatases"/>
    <property type="match status" value="1"/>
</dbReference>
<dbReference type="PIRSF" id="PIRSF000903">
    <property type="entry name" value="B5n-ttraPtase_sm"/>
    <property type="match status" value="1"/>
</dbReference>
<dbReference type="RefSeq" id="WP_109718508.1">
    <property type="nucleotide sequence ID" value="NZ_QEQK01000001.1"/>
</dbReference>
<proteinExistence type="inferred from homology"/>
<gene>
    <name evidence="10" type="ORF">DEH80_00480</name>
</gene>
<accession>A0A363UQ89</accession>
<evidence type="ECO:0000259" key="9">
    <source>
        <dbReference type="Pfam" id="PF00149"/>
    </source>
</evidence>
<comment type="caution">
    <text evidence="10">The sequence shown here is derived from an EMBL/GenBank/DDBJ whole genome shotgun (WGS) entry which is preliminary data.</text>
</comment>
<comment type="similarity">
    <text evidence="2">Belongs to the Ap4A hydrolase family.</text>
</comment>
<dbReference type="EC" id="3.6.1.41" evidence="3"/>
<evidence type="ECO:0000256" key="4">
    <source>
        <dbReference type="ARBA" id="ARBA00022801"/>
    </source>
</evidence>
<feature type="domain" description="Calcineurin-like phosphoesterase" evidence="9">
    <location>
        <begin position="4"/>
        <end position="152"/>
    </location>
</feature>
<dbReference type="CDD" id="cd07422">
    <property type="entry name" value="MPP_ApaH"/>
    <property type="match status" value="1"/>
</dbReference>
<protein>
    <recommendedName>
        <fullName evidence="3">bis(5'-nucleosyl)-tetraphosphatase (symmetrical)</fullName>
        <ecNumber evidence="3">3.6.1.41</ecNumber>
    </recommendedName>
    <alternativeName>
        <fullName evidence="6">Ap4A hydrolase</fullName>
    </alternativeName>
    <alternativeName>
        <fullName evidence="5">Diadenosine 5',5'''-P1,P4-tetraphosphate pyrophosphohydrolase</fullName>
    </alternativeName>
    <alternativeName>
        <fullName evidence="7">Diadenosine tetraphosphatase</fullName>
    </alternativeName>
</protein>
<comment type="catalytic activity">
    <reaction evidence="8">
        <text>P(1),P(4)-bis(5'-adenosyl) tetraphosphate + H2O = 2 ADP + 2 H(+)</text>
        <dbReference type="Rhea" id="RHEA:24252"/>
        <dbReference type="ChEBI" id="CHEBI:15377"/>
        <dbReference type="ChEBI" id="CHEBI:15378"/>
        <dbReference type="ChEBI" id="CHEBI:58141"/>
        <dbReference type="ChEBI" id="CHEBI:456216"/>
        <dbReference type="EC" id="3.6.1.41"/>
    </reaction>
</comment>
<evidence type="ECO:0000256" key="2">
    <source>
        <dbReference type="ARBA" id="ARBA00005419"/>
    </source>
</evidence>
<sequence length="275" mass="30440">MSHWIVGDLQGCYDDFMRLLEHIQFDPASDRLWIAGDLVNRGPDSLQTLRAVYNLRAQVDCVLGNHDLHLLAQAFGVAPKAQPDLVPILEAADGDALLQWLASRPLAIHLPAFNTLIVHAGVYRDWSVDEVLAHARTVQSQLLGEGRSAFLSAMYGNEPDHWDPAHQEADRLRLIVNCLTRMRFCRPDGRLDLSAKGQPGTDQSAVPWFAVAGRRSRDTQIVFGHWSTLGTVRWPEHNVVGLDTGCVWGGSLTALRLEDGHLASVSCPLHRQPGD</sequence>